<dbReference type="Proteomes" id="UP000557857">
    <property type="component" value="Unassembled WGS sequence"/>
</dbReference>
<dbReference type="Pfam" id="PF03992">
    <property type="entry name" value="ABM"/>
    <property type="match status" value="1"/>
</dbReference>
<reference evidence="6 9" key="2">
    <citation type="submission" date="2017-05" db="EMBL/GenBank/DDBJ databases">
        <title>The Genome Sequence of Enterococcus mundtii 6B1_DIV0119.</title>
        <authorList>
            <consortium name="The Broad Institute Genomics Platform"/>
            <consortium name="The Broad Institute Genomic Center for Infectious Diseases"/>
            <person name="Earl A."/>
            <person name="Manson A."/>
            <person name="Schwartman J."/>
            <person name="Gilmore M."/>
            <person name="Abouelleil A."/>
            <person name="Cao P."/>
            <person name="Chapman S."/>
            <person name="Cusick C."/>
            <person name="Shea T."/>
            <person name="Young S."/>
            <person name="Neafsey D."/>
            <person name="Nusbaum C."/>
            <person name="Birren B."/>
        </authorList>
    </citation>
    <scope>NUCLEOTIDE SEQUENCE [LARGE SCALE GENOMIC DNA]</scope>
    <source>
        <strain evidence="6 9">6B1_DIV0119</strain>
    </source>
</reference>
<dbReference type="Proteomes" id="UP000244022">
    <property type="component" value="Unassembled WGS sequence"/>
</dbReference>
<reference evidence="5 8" key="1">
    <citation type="submission" date="2016-12" db="EMBL/GenBank/DDBJ databases">
        <authorList>
            <person name="Song W.-J."/>
            <person name="Kurnit D.M."/>
        </authorList>
    </citation>
    <scope>NUCLEOTIDE SEQUENCE [LARGE SCALE GENOMIC DNA]</scope>
    <source>
        <strain evidence="5 8">CGB1038-1_S1</strain>
    </source>
</reference>
<dbReference type="Proteomes" id="UP000321175">
    <property type="component" value="Unassembled WGS sequence"/>
</dbReference>
<reference evidence="3 11" key="5">
    <citation type="submission" date="2019-07" db="EMBL/GenBank/DDBJ databases">
        <title>Whole genome shotgun sequence of Enterococcus mundtii NBRC 100490.</title>
        <authorList>
            <person name="Hosoyama A."/>
            <person name="Uohara A."/>
            <person name="Ohji S."/>
            <person name="Ichikawa N."/>
        </authorList>
    </citation>
    <scope>NUCLEOTIDE SEQUENCE [LARGE SCALE GENOMIC DNA]</scope>
    <source>
        <strain evidence="3 11">NBRC 100490</strain>
    </source>
</reference>
<dbReference type="Gene3D" id="3.30.70.100">
    <property type="match status" value="1"/>
</dbReference>
<evidence type="ECO:0000313" key="7">
    <source>
        <dbReference type="EMBL" id="PTO34139.1"/>
    </source>
</evidence>
<reference evidence="7 10" key="3">
    <citation type="submission" date="2018-03" db="EMBL/GenBank/DDBJ databases">
        <title>Draft genome sequences of four Enterococcus mundtii strains isolated from beef slaughterhouses in Kenya.</title>
        <authorList>
            <person name="Wambui J."/>
            <person name="Stevens M."/>
            <person name="Njage P."/>
            <person name="Stephan R."/>
            <person name="Tasara T."/>
        </authorList>
    </citation>
    <scope>NUCLEOTIDE SEQUENCE [LARGE SCALE GENOMIC DNA]</scope>
    <source>
        <strain evidence="7 10">H18-EM</strain>
    </source>
</reference>
<evidence type="ECO:0000313" key="9">
    <source>
        <dbReference type="Proteomes" id="UP000195024"/>
    </source>
</evidence>
<dbReference type="EMBL" id="NGMS01000001">
    <property type="protein sequence ID" value="OTP27775.1"/>
    <property type="molecule type" value="Genomic_DNA"/>
</dbReference>
<dbReference type="Proteomes" id="UP000509460">
    <property type="component" value="Chromosome"/>
</dbReference>
<dbReference type="SUPFAM" id="SSF54909">
    <property type="entry name" value="Dimeric alpha+beta barrel"/>
    <property type="match status" value="1"/>
</dbReference>
<dbReference type="GeneID" id="60999759"/>
<evidence type="ECO:0000313" key="13">
    <source>
        <dbReference type="Proteomes" id="UP000557857"/>
    </source>
</evidence>
<evidence type="ECO:0000313" key="2">
    <source>
        <dbReference type="EMBL" id="BBM13690.1"/>
    </source>
</evidence>
<feature type="domain" description="ABM" evidence="1">
    <location>
        <begin position="2"/>
        <end position="90"/>
    </location>
</feature>
<reference evidence="4 13" key="6">
    <citation type="submission" date="2020-04" db="EMBL/GenBank/DDBJ databases">
        <authorList>
            <person name="Abaymova A."/>
            <person name="Teymurazov M."/>
            <person name="Tazyna O."/>
            <person name="Chatushin Y."/>
            <person name="Svetoch E."/>
            <person name="Pereligyn V."/>
            <person name="Pohylenko V."/>
            <person name="Platonov M."/>
            <person name="Kartsev N."/>
            <person name="Skryabin Y."/>
            <person name="Sizova A."/>
            <person name="Solomentsev V."/>
            <person name="Kislichkina A."/>
            <person name="Bogun A."/>
        </authorList>
    </citation>
    <scope>NUCLEOTIDE SEQUENCE [LARGE SCALE GENOMIC DNA]</scope>
    <source>
        <strain evidence="4">SCPM-O-B-8398</strain>
        <strain evidence="13">SCPM-O-B-8398 (E28)</strain>
    </source>
</reference>
<accession>A0A1A6G8T2</accession>
<evidence type="ECO:0000313" key="6">
    <source>
        <dbReference type="EMBL" id="OTP27775.1"/>
    </source>
</evidence>
<dbReference type="OrthoDB" id="287932at2"/>
<evidence type="ECO:0000313" key="10">
    <source>
        <dbReference type="Proteomes" id="UP000244022"/>
    </source>
</evidence>
<dbReference type="RefSeq" id="WP_023519920.1">
    <property type="nucleotide sequence ID" value="NZ_AP019810.1"/>
</dbReference>
<evidence type="ECO:0000313" key="4">
    <source>
        <dbReference type="EMBL" id="NMP57673.1"/>
    </source>
</evidence>
<evidence type="ECO:0000313" key="11">
    <source>
        <dbReference type="Proteomes" id="UP000321175"/>
    </source>
</evidence>
<protein>
    <submittedName>
        <fullName evidence="5">Antibiotic biosynthesis monooxygenase</fullName>
    </submittedName>
</protein>
<evidence type="ECO:0000313" key="8">
    <source>
        <dbReference type="Proteomes" id="UP000189299"/>
    </source>
</evidence>
<organism evidence="5 8">
    <name type="scientific">Enterococcus mundtii</name>
    <dbReference type="NCBI Taxonomy" id="53346"/>
    <lineage>
        <taxon>Bacteria</taxon>
        <taxon>Bacillati</taxon>
        <taxon>Bacillota</taxon>
        <taxon>Bacilli</taxon>
        <taxon>Lactobacillales</taxon>
        <taxon>Enterococcaceae</taxon>
        <taxon>Enterococcus</taxon>
    </lineage>
</organism>
<dbReference type="AlphaFoldDB" id="A0A1A6G8T2"/>
<dbReference type="EMBL" id="MSTR01000001">
    <property type="protein sequence ID" value="ONN44868.1"/>
    <property type="molecule type" value="Genomic_DNA"/>
</dbReference>
<proteinExistence type="predicted"/>
<dbReference type="PROSITE" id="PS51725">
    <property type="entry name" value="ABM"/>
    <property type="match status" value="1"/>
</dbReference>
<evidence type="ECO:0000313" key="12">
    <source>
        <dbReference type="Proteomes" id="UP000509460"/>
    </source>
</evidence>
<gene>
    <name evidence="3" type="primary">yfhK</name>
    <name evidence="6" type="ORF">A5802_001511</name>
    <name evidence="5" type="ORF">BTN92_01675</name>
    <name evidence="7" type="ORF">C6N14_13680</name>
    <name evidence="2" type="ORF">EM151A_0449</name>
    <name evidence="3" type="ORF">EMU01_12890</name>
    <name evidence="4" type="ORF">HI921_04180</name>
</gene>
<dbReference type="InterPro" id="IPR050744">
    <property type="entry name" value="AI-2_Isomerase_LsrG"/>
</dbReference>
<dbReference type="InterPro" id="IPR007138">
    <property type="entry name" value="ABM_dom"/>
</dbReference>
<name>A0A1A6G8T2_ENTMU</name>
<reference evidence="2 12" key="4">
    <citation type="submission" date="2019-07" db="EMBL/GenBank/DDBJ databases">
        <title>antibiotic susceptibility of plant-derived lactic acid bacteria.</title>
        <authorList>
            <person name="Sugiyama M."/>
            <person name="Noda M."/>
        </authorList>
    </citation>
    <scope>NUCLEOTIDE SEQUENCE [LARGE SCALE GENOMIC DNA]</scope>
    <source>
        <strain evidence="2 12">15-1A</strain>
    </source>
</reference>
<dbReference type="EMBL" id="JABCAG010000008">
    <property type="protein sequence ID" value="NMP57673.1"/>
    <property type="molecule type" value="Genomic_DNA"/>
</dbReference>
<dbReference type="Proteomes" id="UP000189299">
    <property type="component" value="Unassembled WGS sequence"/>
</dbReference>
<dbReference type="PANTHER" id="PTHR33336">
    <property type="entry name" value="QUINOL MONOOXYGENASE YGIN-RELATED"/>
    <property type="match status" value="1"/>
</dbReference>
<sequence length="95" mass="11040">MIIINAKFTIKEAKRAEFLEEATQLIEATRKEDGCLSYQLYESTEQVNVFVMVENWRDEQAIEGHNQSPLLQQLFKNMPEYAEKETELNVAKTLA</sequence>
<keyword evidence="11" id="KW-1185">Reference proteome</keyword>
<dbReference type="EMBL" id="AP019810">
    <property type="protein sequence ID" value="BBM13690.1"/>
    <property type="molecule type" value="Genomic_DNA"/>
</dbReference>
<dbReference type="InterPro" id="IPR011008">
    <property type="entry name" value="Dimeric_a/b-barrel"/>
</dbReference>
<keyword evidence="5" id="KW-0560">Oxidoreductase</keyword>
<keyword evidence="5" id="KW-0503">Monooxygenase</keyword>
<dbReference type="PANTHER" id="PTHR33336:SF3">
    <property type="entry name" value="ABM DOMAIN-CONTAINING PROTEIN"/>
    <property type="match status" value="1"/>
</dbReference>
<evidence type="ECO:0000313" key="5">
    <source>
        <dbReference type="EMBL" id="ONN44868.1"/>
    </source>
</evidence>
<dbReference type="Proteomes" id="UP000195024">
    <property type="component" value="Unassembled WGS sequence"/>
</dbReference>
<evidence type="ECO:0000259" key="1">
    <source>
        <dbReference type="PROSITE" id="PS51725"/>
    </source>
</evidence>
<dbReference type="GO" id="GO:0004497">
    <property type="term" value="F:monooxygenase activity"/>
    <property type="evidence" value="ECO:0007669"/>
    <property type="project" value="UniProtKB-KW"/>
</dbReference>
<evidence type="ECO:0000313" key="3">
    <source>
        <dbReference type="EMBL" id="GEL80145.1"/>
    </source>
</evidence>
<dbReference type="EMBL" id="BJWA01000007">
    <property type="protein sequence ID" value="GEL80145.1"/>
    <property type="molecule type" value="Genomic_DNA"/>
</dbReference>
<dbReference type="EMBL" id="PYGR01000095">
    <property type="protein sequence ID" value="PTO34139.1"/>
    <property type="molecule type" value="Genomic_DNA"/>
</dbReference>
<dbReference type="STRING" id="53346.A5802_001511"/>